<dbReference type="AlphaFoldDB" id="A0A1H1W504"/>
<evidence type="ECO:0000313" key="1">
    <source>
        <dbReference type="EMBL" id="SDS91586.1"/>
    </source>
</evidence>
<dbReference type="EMBL" id="LT629758">
    <property type="protein sequence ID" value="SDS91586.1"/>
    <property type="molecule type" value="Genomic_DNA"/>
</dbReference>
<protein>
    <submittedName>
        <fullName evidence="1">Uncharacterized protein</fullName>
    </submittedName>
</protein>
<accession>A0A1H1W504</accession>
<gene>
    <name evidence="1" type="ORF">SAMN04489716_1972</name>
</gene>
<dbReference type="Proteomes" id="UP000198688">
    <property type="component" value="Chromosome I"/>
</dbReference>
<organism evidence="1 2">
    <name type="scientific">Actinoplanes derwentensis</name>
    <dbReference type="NCBI Taxonomy" id="113562"/>
    <lineage>
        <taxon>Bacteria</taxon>
        <taxon>Bacillati</taxon>
        <taxon>Actinomycetota</taxon>
        <taxon>Actinomycetes</taxon>
        <taxon>Micromonosporales</taxon>
        <taxon>Micromonosporaceae</taxon>
        <taxon>Actinoplanes</taxon>
    </lineage>
</organism>
<name>A0A1H1W504_9ACTN</name>
<dbReference type="RefSeq" id="WP_092543571.1">
    <property type="nucleotide sequence ID" value="NZ_BOMJ01000013.1"/>
</dbReference>
<dbReference type="OrthoDB" id="3384430at2"/>
<keyword evidence="2" id="KW-1185">Reference proteome</keyword>
<proteinExistence type="predicted"/>
<sequence length="106" mass="11997">MTESRTTGSWTLSGFAEKLEAWRAQTHPPDYAYQQVRGWWPSLQHQPRAVGVVVPGQPAVRFAWVPHCHLPDLGEGIRGVQCHYRVTGGRVICQFFVTAPLDRDIE</sequence>
<evidence type="ECO:0000313" key="2">
    <source>
        <dbReference type="Proteomes" id="UP000198688"/>
    </source>
</evidence>
<reference evidence="1 2" key="1">
    <citation type="submission" date="2016-10" db="EMBL/GenBank/DDBJ databases">
        <authorList>
            <person name="de Groot N.N."/>
        </authorList>
    </citation>
    <scope>NUCLEOTIDE SEQUENCE [LARGE SCALE GENOMIC DNA]</scope>
    <source>
        <strain evidence="1 2">DSM 43941</strain>
    </source>
</reference>